<dbReference type="GO" id="GO:0044218">
    <property type="term" value="C:other organism cell membrane"/>
    <property type="evidence" value="ECO:0007669"/>
    <property type="project" value="UniProtKB-KW"/>
</dbReference>
<evidence type="ECO:0000256" key="7">
    <source>
        <dbReference type="ARBA" id="ARBA00023136"/>
    </source>
</evidence>
<keyword evidence="4" id="KW-0677">Repeat</keyword>
<evidence type="ECO:0000256" key="12">
    <source>
        <dbReference type="PROSITE-ProRule" id="PRU00023"/>
    </source>
</evidence>
<evidence type="ECO:0000256" key="3">
    <source>
        <dbReference type="ARBA" id="ARBA00022537"/>
    </source>
</evidence>
<evidence type="ECO:0000256" key="8">
    <source>
        <dbReference type="ARBA" id="ARBA00023298"/>
    </source>
</evidence>
<dbReference type="Pfam" id="PF12796">
    <property type="entry name" value="Ank_2"/>
    <property type="match status" value="1"/>
</dbReference>
<keyword evidence="8" id="KW-1053">Target membrane</keyword>
<dbReference type="PROSITE" id="PS50088">
    <property type="entry name" value="ANK_REPEAT"/>
    <property type="match status" value="1"/>
</dbReference>
<keyword evidence="6 12" id="KW-0040">ANK repeat</keyword>
<evidence type="ECO:0000313" key="14">
    <source>
        <dbReference type="Proteomes" id="UP000288716"/>
    </source>
</evidence>
<organism evidence="13 14">
    <name type="scientific">Leptotrombidium deliense</name>
    <dbReference type="NCBI Taxonomy" id="299467"/>
    <lineage>
        <taxon>Eukaryota</taxon>
        <taxon>Metazoa</taxon>
        <taxon>Ecdysozoa</taxon>
        <taxon>Arthropoda</taxon>
        <taxon>Chelicerata</taxon>
        <taxon>Arachnida</taxon>
        <taxon>Acari</taxon>
        <taxon>Acariformes</taxon>
        <taxon>Trombidiformes</taxon>
        <taxon>Prostigmata</taxon>
        <taxon>Anystina</taxon>
        <taxon>Parasitengona</taxon>
        <taxon>Trombiculoidea</taxon>
        <taxon>Trombiculidae</taxon>
        <taxon>Leptotrombidium</taxon>
    </lineage>
</organism>
<evidence type="ECO:0000256" key="11">
    <source>
        <dbReference type="ARBA" id="ARBA00049811"/>
    </source>
</evidence>
<evidence type="ECO:0000313" key="13">
    <source>
        <dbReference type="EMBL" id="RWS18135.1"/>
    </source>
</evidence>
<keyword evidence="2" id="KW-0268">Exocytosis</keyword>
<reference evidence="13 14" key="1">
    <citation type="journal article" date="2018" name="Gigascience">
        <title>Genomes of trombidid mites reveal novel predicted allergens and laterally-transferred genes associated with secondary metabolism.</title>
        <authorList>
            <person name="Dong X."/>
            <person name="Chaisiri K."/>
            <person name="Xia D."/>
            <person name="Armstrong S.D."/>
            <person name="Fang Y."/>
            <person name="Donnelly M.J."/>
            <person name="Kadowaki T."/>
            <person name="McGarry J.W."/>
            <person name="Darby A.C."/>
            <person name="Makepeace B.L."/>
        </authorList>
    </citation>
    <scope>NUCLEOTIDE SEQUENCE [LARGE SCALE GENOMIC DNA]</scope>
    <source>
        <strain evidence="13">UoL-UT</strain>
    </source>
</reference>
<dbReference type="GO" id="GO:0006887">
    <property type="term" value="P:exocytosis"/>
    <property type="evidence" value="ECO:0007669"/>
    <property type="project" value="UniProtKB-KW"/>
</dbReference>
<keyword evidence="7" id="KW-0472">Membrane</keyword>
<dbReference type="PANTHER" id="PTHR24198:SF165">
    <property type="entry name" value="ANKYRIN REPEAT-CONTAINING PROTEIN-RELATED"/>
    <property type="match status" value="1"/>
</dbReference>
<evidence type="ECO:0000256" key="4">
    <source>
        <dbReference type="ARBA" id="ARBA00022737"/>
    </source>
</evidence>
<comment type="caution">
    <text evidence="13">The sequence shown here is derived from an EMBL/GenBank/DDBJ whole genome shotgun (WGS) entry which is preliminary data.</text>
</comment>
<comment type="subunit">
    <text evidence="10">Homotetramer in membranes.</text>
</comment>
<keyword evidence="5" id="KW-0638">Presynaptic neurotoxin</keyword>
<accession>A0A443RS95</accession>
<comment type="subcellular location">
    <subcellularLocation>
        <location evidence="1">Target cell membrane</location>
    </subcellularLocation>
</comment>
<dbReference type="InterPro" id="IPR036770">
    <property type="entry name" value="Ankyrin_rpt-contain_sf"/>
</dbReference>
<feature type="repeat" description="ANK" evidence="12">
    <location>
        <begin position="4"/>
        <end position="36"/>
    </location>
</feature>
<name>A0A443RS95_9ACAR</name>
<evidence type="ECO:0000256" key="2">
    <source>
        <dbReference type="ARBA" id="ARBA00022483"/>
    </source>
</evidence>
<gene>
    <name evidence="13" type="ORF">B4U80_14681</name>
</gene>
<dbReference type="SMART" id="SM00248">
    <property type="entry name" value="ANK"/>
    <property type="match status" value="2"/>
</dbReference>
<sequence>MIVESETYMHYACHSGNLFLVDTLIEKNPDLHKPNGIADFPIHNAAKNGHNDTILSFSEKIETLDVNIRGERSQTSLHYAINYANLSTIELIISKKFNFEDK</sequence>
<comment type="similarity">
    <text evidence="9">Belongs to the cationic peptide 01 (latrotoxin) family. 03 (alpha-latrotoxin) subfamily.</text>
</comment>
<keyword evidence="14" id="KW-1185">Reference proteome</keyword>
<evidence type="ECO:0000256" key="9">
    <source>
        <dbReference type="ARBA" id="ARBA00049657"/>
    </source>
</evidence>
<dbReference type="OrthoDB" id="194358at2759"/>
<keyword evidence="5" id="KW-0528">Neurotoxin</keyword>
<dbReference type="Gene3D" id="1.25.40.20">
    <property type="entry name" value="Ankyrin repeat-containing domain"/>
    <property type="match status" value="1"/>
</dbReference>
<dbReference type="Proteomes" id="UP000288716">
    <property type="component" value="Unassembled WGS sequence"/>
</dbReference>
<dbReference type="EMBL" id="NCKV01045471">
    <property type="protein sequence ID" value="RWS18135.1"/>
    <property type="molecule type" value="Genomic_DNA"/>
</dbReference>
<evidence type="ECO:0000256" key="10">
    <source>
        <dbReference type="ARBA" id="ARBA00049715"/>
    </source>
</evidence>
<proteinExistence type="inferred from homology"/>
<evidence type="ECO:0000256" key="6">
    <source>
        <dbReference type="ARBA" id="ARBA00023043"/>
    </source>
</evidence>
<dbReference type="VEuPathDB" id="VectorBase:LDEU013905"/>
<keyword evidence="3" id="KW-1052">Target cell membrane</keyword>
<dbReference type="SUPFAM" id="SSF48403">
    <property type="entry name" value="Ankyrin repeat"/>
    <property type="match status" value="1"/>
</dbReference>
<evidence type="ECO:0000256" key="1">
    <source>
        <dbReference type="ARBA" id="ARBA00004175"/>
    </source>
</evidence>
<dbReference type="AlphaFoldDB" id="A0A443RS95"/>
<protein>
    <recommendedName>
        <fullName evidence="11">Alpha-latrotoxin</fullName>
    </recommendedName>
</protein>
<dbReference type="PANTHER" id="PTHR24198">
    <property type="entry name" value="ANKYRIN REPEAT AND PROTEIN KINASE DOMAIN-CONTAINING PROTEIN"/>
    <property type="match status" value="1"/>
</dbReference>
<dbReference type="GO" id="GO:0044231">
    <property type="term" value="C:host cell presynaptic membrane"/>
    <property type="evidence" value="ECO:0007669"/>
    <property type="project" value="UniProtKB-KW"/>
</dbReference>
<dbReference type="InterPro" id="IPR002110">
    <property type="entry name" value="Ankyrin_rpt"/>
</dbReference>
<evidence type="ECO:0000256" key="5">
    <source>
        <dbReference type="ARBA" id="ARBA00023028"/>
    </source>
</evidence>
<keyword evidence="5" id="KW-0800">Toxin</keyword>